<evidence type="ECO:0000313" key="2">
    <source>
        <dbReference type="EMBL" id="WBW49454.1"/>
    </source>
</evidence>
<dbReference type="EMBL" id="CP115667">
    <property type="protein sequence ID" value="WBW49454.1"/>
    <property type="molecule type" value="Genomic_DNA"/>
</dbReference>
<accession>A0ABY7QTP0</accession>
<evidence type="ECO:0000313" key="3">
    <source>
        <dbReference type="Proteomes" id="UP001210339"/>
    </source>
</evidence>
<feature type="domain" description="HTH cro/C1-type" evidence="1">
    <location>
        <begin position="9"/>
        <end position="66"/>
    </location>
</feature>
<dbReference type="InterPro" id="IPR001387">
    <property type="entry name" value="Cro/C1-type_HTH"/>
</dbReference>
<reference evidence="2 3" key="1">
    <citation type="submission" date="2023-01" db="EMBL/GenBank/DDBJ databases">
        <authorList>
            <person name="Lee S.H."/>
            <person name="Jung H.S."/>
            <person name="Yun J.U."/>
        </authorList>
    </citation>
    <scope>NUCLEOTIDE SEQUENCE [LARGE SCALE GENOMIC DNA]</scope>
    <source>
        <strain evidence="2 3">CBA3646</strain>
    </source>
</reference>
<dbReference type="Gene3D" id="1.10.260.40">
    <property type="entry name" value="lambda repressor-like DNA-binding domains"/>
    <property type="match status" value="1"/>
</dbReference>
<evidence type="ECO:0000259" key="1">
    <source>
        <dbReference type="Pfam" id="PF13443"/>
    </source>
</evidence>
<sequence length="70" mass="7987">MKLELNYNKLWKILIDKNMRKTDLIRQASISSSTLNKLSKGGNVNTSSLLKICEAIDVKLEDIIETKHVE</sequence>
<protein>
    <submittedName>
        <fullName evidence="2">Helix-turn-helix transcriptional regulator</fullName>
    </submittedName>
</protein>
<dbReference type="Pfam" id="PF13443">
    <property type="entry name" value="HTH_26"/>
    <property type="match status" value="1"/>
</dbReference>
<dbReference type="InterPro" id="IPR010982">
    <property type="entry name" value="Lambda_DNA-bd_dom_sf"/>
</dbReference>
<dbReference type="Proteomes" id="UP001210339">
    <property type="component" value="Chromosome"/>
</dbReference>
<organism evidence="2 3">
    <name type="scientific">Peptoniphilus equinus</name>
    <dbReference type="NCBI Taxonomy" id="3016343"/>
    <lineage>
        <taxon>Bacteria</taxon>
        <taxon>Bacillati</taxon>
        <taxon>Bacillota</taxon>
        <taxon>Tissierellia</taxon>
        <taxon>Tissierellales</taxon>
        <taxon>Peptoniphilaceae</taxon>
        <taxon>Peptoniphilus</taxon>
    </lineage>
</organism>
<dbReference type="SUPFAM" id="SSF47413">
    <property type="entry name" value="lambda repressor-like DNA-binding domains"/>
    <property type="match status" value="1"/>
</dbReference>
<name>A0ABY7QTP0_9FIRM</name>
<proteinExistence type="predicted"/>
<keyword evidence="3" id="KW-1185">Reference proteome</keyword>
<dbReference type="RefSeq" id="WP_271190983.1">
    <property type="nucleotide sequence ID" value="NZ_CP115667.1"/>
</dbReference>
<gene>
    <name evidence="2" type="ORF">O6R05_05455</name>
</gene>